<comment type="function">
    <text evidence="9">Part of the tripartite ATP-independent periplasmic (TRAP) transport system.</text>
</comment>
<dbReference type="PANTHER" id="PTHR35011">
    <property type="entry name" value="2,3-DIKETO-L-GULONATE TRAP TRANSPORTER SMALL PERMEASE PROTEIN YIAM"/>
    <property type="match status" value="1"/>
</dbReference>
<feature type="transmembrane region" description="Helical" evidence="9">
    <location>
        <begin position="125"/>
        <end position="143"/>
    </location>
</feature>
<dbReference type="InterPro" id="IPR055348">
    <property type="entry name" value="DctQ"/>
</dbReference>
<evidence type="ECO:0000256" key="4">
    <source>
        <dbReference type="ARBA" id="ARBA00022519"/>
    </source>
</evidence>
<feature type="transmembrane region" description="Helical" evidence="9">
    <location>
        <begin position="85"/>
        <end position="105"/>
    </location>
</feature>
<evidence type="ECO:0000256" key="7">
    <source>
        <dbReference type="ARBA" id="ARBA00023136"/>
    </source>
</evidence>
<keyword evidence="3" id="KW-1003">Cell membrane</keyword>
<organism evidence="11 12">
    <name type="scientific">Thiothrix nivea (strain ATCC 35100 / DSM 5205 / JP2)</name>
    <dbReference type="NCBI Taxonomy" id="870187"/>
    <lineage>
        <taxon>Bacteria</taxon>
        <taxon>Pseudomonadati</taxon>
        <taxon>Pseudomonadota</taxon>
        <taxon>Gammaproteobacteria</taxon>
        <taxon>Thiotrichales</taxon>
        <taxon>Thiotrichaceae</taxon>
        <taxon>Thiothrix</taxon>
    </lineage>
</organism>
<dbReference type="Pfam" id="PF04290">
    <property type="entry name" value="DctQ"/>
    <property type="match status" value="1"/>
</dbReference>
<dbReference type="GO" id="GO:0015740">
    <property type="term" value="P:C4-dicarboxylate transport"/>
    <property type="evidence" value="ECO:0007669"/>
    <property type="project" value="TreeGrafter"/>
</dbReference>
<evidence type="ECO:0000256" key="1">
    <source>
        <dbReference type="ARBA" id="ARBA00004429"/>
    </source>
</evidence>
<evidence type="ECO:0000256" key="9">
    <source>
        <dbReference type="RuleBase" id="RU369079"/>
    </source>
</evidence>
<dbReference type="Proteomes" id="UP000005317">
    <property type="component" value="Unassembled WGS sequence"/>
</dbReference>
<dbReference type="InterPro" id="IPR007387">
    <property type="entry name" value="TRAP_DctQ"/>
</dbReference>
<keyword evidence="4 9" id="KW-0997">Cell inner membrane</keyword>
<evidence type="ECO:0000313" key="12">
    <source>
        <dbReference type="Proteomes" id="UP000005317"/>
    </source>
</evidence>
<feature type="transmembrane region" description="Helical" evidence="9">
    <location>
        <begin position="50"/>
        <end position="73"/>
    </location>
</feature>
<dbReference type="GO" id="GO:0005886">
    <property type="term" value="C:plasma membrane"/>
    <property type="evidence" value="ECO:0007669"/>
    <property type="project" value="UniProtKB-SubCell"/>
</dbReference>
<evidence type="ECO:0000256" key="3">
    <source>
        <dbReference type="ARBA" id="ARBA00022475"/>
    </source>
</evidence>
<keyword evidence="6 9" id="KW-1133">Transmembrane helix</keyword>
<dbReference type="GO" id="GO:0022857">
    <property type="term" value="F:transmembrane transporter activity"/>
    <property type="evidence" value="ECO:0007669"/>
    <property type="project" value="UniProtKB-UniRule"/>
</dbReference>
<reference evidence="12" key="1">
    <citation type="journal article" date="2011" name="Stand. Genomic Sci.">
        <title>Genome sequence of the filamentous, gliding Thiothrix nivea neotype strain (JP2(T)).</title>
        <authorList>
            <person name="Lapidus A."/>
            <person name="Nolan M."/>
            <person name="Lucas S."/>
            <person name="Glavina Del Rio T."/>
            <person name="Tice H."/>
            <person name="Cheng J.F."/>
            <person name="Tapia R."/>
            <person name="Han C."/>
            <person name="Goodwin L."/>
            <person name="Pitluck S."/>
            <person name="Liolios K."/>
            <person name="Pagani I."/>
            <person name="Ivanova N."/>
            <person name="Huntemann M."/>
            <person name="Mavromatis K."/>
            <person name="Mikhailova N."/>
            <person name="Pati A."/>
            <person name="Chen A."/>
            <person name="Palaniappan K."/>
            <person name="Land M."/>
            <person name="Brambilla E.M."/>
            <person name="Rohde M."/>
            <person name="Abt B."/>
            <person name="Verbarg S."/>
            <person name="Goker M."/>
            <person name="Bristow J."/>
            <person name="Eisen J.A."/>
            <person name="Markowitz V."/>
            <person name="Hugenholtz P."/>
            <person name="Kyrpides N.C."/>
            <person name="Klenk H.P."/>
            <person name="Woyke T."/>
        </authorList>
    </citation>
    <scope>NUCLEOTIDE SEQUENCE [LARGE SCALE GENOMIC DNA]</scope>
    <source>
        <strain evidence="12">ATCC 35100 / DSM 5205 / JP2</strain>
    </source>
</reference>
<evidence type="ECO:0000256" key="5">
    <source>
        <dbReference type="ARBA" id="ARBA00022692"/>
    </source>
</evidence>
<dbReference type="OrthoDB" id="9791324at2"/>
<proteinExistence type="inferred from homology"/>
<dbReference type="EMBL" id="JH651384">
    <property type="protein sequence ID" value="EIJ34998.1"/>
    <property type="molecule type" value="Genomic_DNA"/>
</dbReference>
<sequence precursor="true">MLNFIHRLEENIIALLLVGMTLLVFFETILRFGFGMGLMWSEELTLHLSAWLVLFGASYGLRVGAHIGVDFLVKKFEPETQRIITLIMVAAALVYCALFIYGAWVYLGKIYKIGIELNDMSIKKWQAHSILLVGFVLIGIRLLEIGARVWKREQTMIGAHDEVEEALHLQKEVAGGAK</sequence>
<name>A0A656HDN6_THINJ</name>
<keyword evidence="2 9" id="KW-0813">Transport</keyword>
<gene>
    <name evidence="11" type="ORF">Thini_2452</name>
</gene>
<comment type="subunit">
    <text evidence="9">The complex comprises the extracytoplasmic solute receptor protein and the two transmembrane proteins.</text>
</comment>
<comment type="similarity">
    <text evidence="8 9">Belongs to the TRAP transporter small permease family.</text>
</comment>
<comment type="subcellular location">
    <subcellularLocation>
        <location evidence="1 9">Cell inner membrane</location>
        <topology evidence="1 9">Multi-pass membrane protein</topology>
    </subcellularLocation>
</comment>
<evidence type="ECO:0000259" key="10">
    <source>
        <dbReference type="Pfam" id="PF04290"/>
    </source>
</evidence>
<feature type="domain" description="Tripartite ATP-independent periplasmic transporters DctQ component" evidence="10">
    <location>
        <begin position="20"/>
        <end position="150"/>
    </location>
</feature>
<keyword evidence="12" id="KW-1185">Reference proteome</keyword>
<dbReference type="AlphaFoldDB" id="A0A656HDN6"/>
<evidence type="ECO:0000256" key="6">
    <source>
        <dbReference type="ARBA" id="ARBA00022989"/>
    </source>
</evidence>
<dbReference type="RefSeq" id="WP_002708912.1">
    <property type="nucleotide sequence ID" value="NZ_JH651384.1"/>
</dbReference>
<evidence type="ECO:0000313" key="11">
    <source>
        <dbReference type="EMBL" id="EIJ34998.1"/>
    </source>
</evidence>
<accession>A0A656HDN6</accession>
<dbReference type="PANTHER" id="PTHR35011:SF2">
    <property type="entry name" value="2,3-DIKETO-L-GULONATE TRAP TRANSPORTER SMALL PERMEASE PROTEIN YIAM"/>
    <property type="match status" value="1"/>
</dbReference>
<feature type="transmembrane region" description="Helical" evidence="9">
    <location>
        <begin position="12"/>
        <end position="30"/>
    </location>
</feature>
<evidence type="ECO:0000256" key="8">
    <source>
        <dbReference type="ARBA" id="ARBA00038436"/>
    </source>
</evidence>
<evidence type="ECO:0000256" key="2">
    <source>
        <dbReference type="ARBA" id="ARBA00022448"/>
    </source>
</evidence>
<protein>
    <recommendedName>
        <fullName evidence="9">TRAP transporter small permease protein</fullName>
    </recommendedName>
</protein>
<keyword evidence="5 9" id="KW-0812">Transmembrane</keyword>
<keyword evidence="7 9" id="KW-0472">Membrane</keyword>